<name>A0A8X7YDB3_POPTO</name>
<dbReference type="AlphaFoldDB" id="A0A8X7YDB3"/>
<dbReference type="EMBL" id="JAAWWB010000029">
    <property type="protein sequence ID" value="KAG6747462.1"/>
    <property type="molecule type" value="Genomic_DNA"/>
</dbReference>
<organism evidence="2 3">
    <name type="scientific">Populus tomentosa</name>
    <name type="common">Chinese white poplar</name>
    <dbReference type="NCBI Taxonomy" id="118781"/>
    <lineage>
        <taxon>Eukaryota</taxon>
        <taxon>Viridiplantae</taxon>
        <taxon>Streptophyta</taxon>
        <taxon>Embryophyta</taxon>
        <taxon>Tracheophyta</taxon>
        <taxon>Spermatophyta</taxon>
        <taxon>Magnoliopsida</taxon>
        <taxon>eudicotyledons</taxon>
        <taxon>Gunneridae</taxon>
        <taxon>Pentapetalae</taxon>
        <taxon>rosids</taxon>
        <taxon>fabids</taxon>
        <taxon>Malpighiales</taxon>
        <taxon>Salicaceae</taxon>
        <taxon>Saliceae</taxon>
        <taxon>Populus</taxon>
    </lineage>
</organism>
<dbReference type="Proteomes" id="UP000886885">
    <property type="component" value="Chromosome 15A"/>
</dbReference>
<dbReference type="PANTHER" id="PTHR44489">
    <property type="match status" value="1"/>
</dbReference>
<reference evidence="2" key="1">
    <citation type="journal article" date="2020" name="bioRxiv">
        <title>Hybrid origin of Populus tomentosa Carr. identified through genome sequencing and phylogenomic analysis.</title>
        <authorList>
            <person name="An X."/>
            <person name="Gao K."/>
            <person name="Chen Z."/>
            <person name="Li J."/>
            <person name="Yang X."/>
            <person name="Yang X."/>
            <person name="Zhou J."/>
            <person name="Guo T."/>
            <person name="Zhao T."/>
            <person name="Huang S."/>
            <person name="Miao D."/>
            <person name="Khan W.U."/>
            <person name="Rao P."/>
            <person name="Ye M."/>
            <person name="Lei B."/>
            <person name="Liao W."/>
            <person name="Wang J."/>
            <person name="Ji L."/>
            <person name="Li Y."/>
            <person name="Guo B."/>
            <person name="Mustafa N.S."/>
            <person name="Li S."/>
            <person name="Yun Q."/>
            <person name="Keller S.R."/>
            <person name="Mao J."/>
            <person name="Zhang R."/>
            <person name="Strauss S.H."/>
        </authorList>
    </citation>
    <scope>NUCLEOTIDE SEQUENCE</scope>
    <source>
        <strain evidence="2">GM15</strain>
        <tissue evidence="2">Leaf</tissue>
    </source>
</reference>
<gene>
    <name evidence="2" type="ORF">POTOM_049866</name>
</gene>
<feature type="signal peptide" evidence="1">
    <location>
        <begin position="1"/>
        <end position="25"/>
    </location>
</feature>
<keyword evidence="1" id="KW-0732">Signal</keyword>
<dbReference type="OrthoDB" id="1670375at2759"/>
<evidence type="ECO:0000256" key="1">
    <source>
        <dbReference type="SAM" id="SignalP"/>
    </source>
</evidence>
<protein>
    <submittedName>
        <fullName evidence="2">Uncharacterized protein</fullName>
    </submittedName>
</protein>
<accession>A0A8X7YDB3</accession>
<keyword evidence="3" id="KW-1185">Reference proteome</keyword>
<comment type="caution">
    <text evidence="2">The sequence shown here is derived from an EMBL/GenBank/DDBJ whole genome shotgun (WGS) entry which is preliminary data.</text>
</comment>
<dbReference type="InterPro" id="IPR044715">
    <property type="entry name" value="WDR86-like"/>
</dbReference>
<dbReference type="PANTHER" id="PTHR44489:SF1">
    <property type="entry name" value="ZINC FINGER CCCH DOMAIN-CONTAINING PROTEIN 63"/>
    <property type="match status" value="1"/>
</dbReference>
<sequence>MIVHRLTPCLLQGLLTLCGMHDLEGKPILLCSSNDSSVHLFDLPSFSEKGKIFAKQEIRAIQTGPGGLFFTGDGTGQVRVWNSVAVPTATT</sequence>
<proteinExistence type="predicted"/>
<feature type="chain" id="PRO_5036444080" evidence="1">
    <location>
        <begin position="26"/>
        <end position="91"/>
    </location>
</feature>
<evidence type="ECO:0000313" key="2">
    <source>
        <dbReference type="EMBL" id="KAG6747462.1"/>
    </source>
</evidence>
<evidence type="ECO:0000313" key="3">
    <source>
        <dbReference type="Proteomes" id="UP000886885"/>
    </source>
</evidence>